<proteinExistence type="predicted"/>
<gene>
    <name evidence="1" type="ORF">AN396_10830</name>
</gene>
<name>A0ACC8X8P6_9FIRM</name>
<keyword evidence="2" id="KW-1185">Reference proteome</keyword>
<evidence type="ECO:0000313" key="1">
    <source>
        <dbReference type="EMBL" id="ONI38346.1"/>
    </source>
</evidence>
<dbReference type="Proteomes" id="UP000188605">
    <property type="component" value="Unassembled WGS sequence"/>
</dbReference>
<reference evidence="1" key="1">
    <citation type="submission" date="2016-08" db="EMBL/GenBank/DDBJ databases">
        <authorList>
            <person name="Ngugi D.K."/>
            <person name="Miyake S."/>
            <person name="Stingl U."/>
        </authorList>
    </citation>
    <scope>NUCLEOTIDE SEQUENCE</scope>
    <source>
        <strain evidence="1">SCG-B11WGA-EpuloA1</strain>
    </source>
</reference>
<protein>
    <submittedName>
        <fullName evidence="1">Uncharacterized protein</fullName>
    </submittedName>
</protein>
<accession>A0ACC8X8P6</accession>
<dbReference type="EMBL" id="LJDB01000089">
    <property type="protein sequence ID" value="ONI38346.1"/>
    <property type="molecule type" value="Genomic_DNA"/>
</dbReference>
<evidence type="ECO:0000313" key="2">
    <source>
        <dbReference type="Proteomes" id="UP000188605"/>
    </source>
</evidence>
<organism evidence="1 2">
    <name type="scientific">Candidatus Epulonipiscium fishelsonii</name>
    <dbReference type="NCBI Taxonomy" id="77094"/>
    <lineage>
        <taxon>Bacteria</taxon>
        <taxon>Bacillati</taxon>
        <taxon>Bacillota</taxon>
        <taxon>Clostridia</taxon>
        <taxon>Lachnospirales</taxon>
        <taxon>Lachnospiraceae</taxon>
        <taxon>Candidatus Epulonipiscium</taxon>
    </lineage>
</organism>
<sequence length="430" mass="49496">MNKSKLGIEILKYLMKSLITTLVISGLLFSISIIINQKHIVASKDKTLDYIKFVKNKFETFIVQENVKSTDIEKINDWIEEYTNIELVLMQDNKILYSTEGAEIHISNEDELELDFKKEVMMFSIPFYDENIVTFFLKEEDFSWAIVINICNSIISILIFITLFLNKIKNKVDYIEEIEKGIKILESGDLENKISQIGNDELANLVKSINNMSVAMKEKIEGEQQAQEANKLLITNISHDIRTPLTPIIGYLTILKTNKDLSEEQKDKFLDTALAKSEQLKERTSMLFEYALLYSNQKQLNKVKVNAKELIEQFIFESTITLNNNNFKVETNIDIEEVFEINIDVNELNRVFDNAISNILKYGDNNFVVIFKASNIDDKLNITLSNHINYDKESISTGLGNNICKSLVNLHGGIFEAKRIDNIYDVYISL</sequence>
<comment type="caution">
    <text evidence="1">The sequence shown here is derived from an EMBL/GenBank/DDBJ whole genome shotgun (WGS) entry which is preliminary data.</text>
</comment>